<feature type="region of interest" description="Disordered" evidence="1">
    <location>
        <begin position="417"/>
        <end position="440"/>
    </location>
</feature>
<evidence type="ECO:0000256" key="1">
    <source>
        <dbReference type="SAM" id="MobiDB-lite"/>
    </source>
</evidence>
<dbReference type="InterPro" id="IPR051448">
    <property type="entry name" value="CdaR-like_regulators"/>
</dbReference>
<dbReference type="InterPro" id="IPR042070">
    <property type="entry name" value="PucR_C-HTH_sf"/>
</dbReference>
<dbReference type="PANTHER" id="PTHR33744">
    <property type="entry name" value="CARBOHYDRATE DIACID REGULATOR"/>
    <property type="match status" value="1"/>
</dbReference>
<dbReference type="EMBL" id="JALIEA010000006">
    <property type="protein sequence ID" value="MCJ7857236.1"/>
    <property type="molecule type" value="Genomic_DNA"/>
</dbReference>
<name>A0A9X1WLM8_9CORY</name>
<feature type="domain" description="PucR C-terminal helix-turn-helix" evidence="2">
    <location>
        <begin position="346"/>
        <end position="402"/>
    </location>
</feature>
<evidence type="ECO:0000259" key="2">
    <source>
        <dbReference type="Pfam" id="PF13556"/>
    </source>
</evidence>
<organism evidence="3 4">
    <name type="scientific">Corynebacterium kalidii</name>
    <dbReference type="NCBI Taxonomy" id="2931982"/>
    <lineage>
        <taxon>Bacteria</taxon>
        <taxon>Bacillati</taxon>
        <taxon>Actinomycetota</taxon>
        <taxon>Actinomycetes</taxon>
        <taxon>Mycobacteriales</taxon>
        <taxon>Corynebacteriaceae</taxon>
        <taxon>Corynebacterium</taxon>
    </lineage>
</organism>
<dbReference type="RefSeq" id="WP_244802984.1">
    <property type="nucleotide sequence ID" value="NZ_JALIEA010000006.1"/>
</dbReference>
<dbReference type="InterPro" id="IPR025736">
    <property type="entry name" value="PucR_C-HTH_dom"/>
</dbReference>
<protein>
    <submittedName>
        <fullName evidence="3">Helix-turn-helix domain-containing protein</fullName>
    </submittedName>
</protein>
<sequence length="440" mass="46644">MSYKSNGAGWDLTQVQKLVDDLAESLGRSVAVDNPALELVCASAQIGAIDDRRIAAIIDRSSPPEPVPWMLGYGLQDAVSHVRLPANPDFDMLARVCFPVRRNNRLLGYLWLFDEPPVTDEEIEAATALSGTLAGLLGGGPHGAVGRAGRARTLTSDILGGVEGAVARAVEQGYLPEDGALAVQVVRLEGPAARLDAVGQGDDDVLQRLLFELGRVHPLRPFLVSDGVGGVDGKDVLVVVERSRSAVESCRVATDLGQAVASTGARVEAVGSSEIESSGVAEGSMRRARFLSEVAALAGLGEQPLSWENAGAWRLLYGWQLTGATVQALSPEAHRLTMAGNADQWRTALSYLDHGRNTTATSASLFIHRATLHYRLQRIRDVVGGVLDDGWSSSAFHIALRLHALLEGRRRDGAAVPTPPALPGWADVSAPRNDTAGSLT</sequence>
<reference evidence="3" key="1">
    <citation type="submission" date="2022-04" db="EMBL/GenBank/DDBJ databases">
        <title>Corynebacterium kalidii LD5P10.</title>
        <authorList>
            <person name="Sun J.Q."/>
        </authorList>
    </citation>
    <scope>NUCLEOTIDE SEQUENCE</scope>
    <source>
        <strain evidence="3">LD5P10</strain>
    </source>
</reference>
<dbReference type="AlphaFoldDB" id="A0A9X1WLM8"/>
<proteinExistence type="predicted"/>
<dbReference type="SUPFAM" id="SSF55781">
    <property type="entry name" value="GAF domain-like"/>
    <property type="match status" value="1"/>
</dbReference>
<keyword evidence="4" id="KW-1185">Reference proteome</keyword>
<dbReference type="Pfam" id="PF13556">
    <property type="entry name" value="HTH_30"/>
    <property type="match status" value="1"/>
</dbReference>
<accession>A0A9X1WLM8</accession>
<dbReference type="PANTHER" id="PTHR33744:SF17">
    <property type="entry name" value="CONSERVED PROTEIN"/>
    <property type="match status" value="1"/>
</dbReference>
<dbReference type="Proteomes" id="UP001139207">
    <property type="component" value="Unassembled WGS sequence"/>
</dbReference>
<comment type="caution">
    <text evidence="3">The sequence shown here is derived from an EMBL/GenBank/DDBJ whole genome shotgun (WGS) entry which is preliminary data.</text>
</comment>
<gene>
    <name evidence="3" type="ORF">MUN33_00670</name>
</gene>
<dbReference type="Gene3D" id="1.10.10.2840">
    <property type="entry name" value="PucR C-terminal helix-turn-helix domain"/>
    <property type="match status" value="1"/>
</dbReference>
<evidence type="ECO:0000313" key="3">
    <source>
        <dbReference type="EMBL" id="MCJ7857236.1"/>
    </source>
</evidence>
<evidence type="ECO:0000313" key="4">
    <source>
        <dbReference type="Proteomes" id="UP001139207"/>
    </source>
</evidence>